<evidence type="ECO:0000313" key="2">
    <source>
        <dbReference type="Proteomes" id="UP000516446"/>
    </source>
</evidence>
<reference evidence="1 2" key="1">
    <citation type="submission" date="2019-08" db="EMBL/GenBank/DDBJ databases">
        <authorList>
            <person name="Chang H.C."/>
            <person name="Mun S.Y."/>
        </authorList>
    </citation>
    <scope>NUCLEOTIDE SEQUENCE [LARGE SCALE GENOMIC DNA]</scope>
    <source>
        <strain evidence="1 2">SK</strain>
    </source>
</reference>
<evidence type="ECO:0000313" key="1">
    <source>
        <dbReference type="EMBL" id="QNT65017.1"/>
    </source>
</evidence>
<protein>
    <submittedName>
        <fullName evidence="1">Uncharacterized protein</fullName>
    </submittedName>
</protein>
<accession>A0A7H1MNI1</accession>
<dbReference type="Proteomes" id="UP000516446">
    <property type="component" value="Chromosome"/>
</dbReference>
<organism evidence="1 2">
    <name type="scientific">Weissella koreensis</name>
    <dbReference type="NCBI Taxonomy" id="165096"/>
    <lineage>
        <taxon>Bacteria</taxon>
        <taxon>Bacillati</taxon>
        <taxon>Bacillota</taxon>
        <taxon>Bacilli</taxon>
        <taxon>Lactobacillales</taxon>
        <taxon>Lactobacillaceae</taxon>
        <taxon>Weissella</taxon>
    </lineage>
</organism>
<dbReference type="AlphaFoldDB" id="A0A7H1MNI1"/>
<dbReference type="EMBL" id="CP043431">
    <property type="protein sequence ID" value="QNT65017.1"/>
    <property type="molecule type" value="Genomic_DNA"/>
</dbReference>
<gene>
    <name evidence="1" type="ORF">FY536_01085</name>
</gene>
<proteinExistence type="predicted"/>
<sequence length="62" mass="7356">MYYLVSQKECDFYESQRIIKNYENGNYDELSSMLYMDINNLIDYAGSSEFDLISESIFEIIS</sequence>
<keyword evidence="2" id="KW-1185">Reference proteome</keyword>
<name>A0A7H1MNI1_9LACO</name>